<accession>A0A6P1SUF5</accession>
<dbReference type="EMBL" id="CP046620">
    <property type="protein sequence ID" value="QHQ34068.1"/>
    <property type="molecule type" value="Genomic_DNA"/>
</dbReference>
<keyword evidence="8" id="KW-1185">Reference proteome</keyword>
<dbReference type="Pfam" id="PF00892">
    <property type="entry name" value="EamA"/>
    <property type="match status" value="2"/>
</dbReference>
<feature type="transmembrane region" description="Helical" evidence="5">
    <location>
        <begin position="277"/>
        <end position="297"/>
    </location>
</feature>
<evidence type="ECO:0000256" key="4">
    <source>
        <dbReference type="ARBA" id="ARBA00023136"/>
    </source>
</evidence>
<dbReference type="RefSeq" id="WP_161860639.1">
    <property type="nucleotide sequence ID" value="NZ_CP046620.1"/>
</dbReference>
<feature type="transmembrane region" description="Helical" evidence="5">
    <location>
        <begin position="155"/>
        <end position="174"/>
    </location>
</feature>
<organism evidence="7 8">
    <name type="scientific">Algicella marina</name>
    <dbReference type="NCBI Taxonomy" id="2683284"/>
    <lineage>
        <taxon>Bacteria</taxon>
        <taxon>Pseudomonadati</taxon>
        <taxon>Pseudomonadota</taxon>
        <taxon>Alphaproteobacteria</taxon>
        <taxon>Rhodobacterales</taxon>
        <taxon>Paracoccaceae</taxon>
        <taxon>Algicella</taxon>
    </lineage>
</organism>
<proteinExistence type="predicted"/>
<evidence type="ECO:0000256" key="2">
    <source>
        <dbReference type="ARBA" id="ARBA00022692"/>
    </source>
</evidence>
<feature type="transmembrane region" description="Helical" evidence="5">
    <location>
        <begin position="130"/>
        <end position="149"/>
    </location>
</feature>
<feature type="transmembrane region" description="Helical" evidence="5">
    <location>
        <begin position="71"/>
        <end position="91"/>
    </location>
</feature>
<dbReference type="InterPro" id="IPR037185">
    <property type="entry name" value="EmrE-like"/>
</dbReference>
<evidence type="ECO:0000256" key="5">
    <source>
        <dbReference type="SAM" id="Phobius"/>
    </source>
</evidence>
<evidence type="ECO:0000313" key="8">
    <source>
        <dbReference type="Proteomes" id="UP000464495"/>
    </source>
</evidence>
<name>A0A6P1SUF5_9RHOB</name>
<feature type="transmembrane region" description="Helical" evidence="5">
    <location>
        <begin position="97"/>
        <end position="118"/>
    </location>
</feature>
<feature type="domain" description="EamA" evidence="6">
    <location>
        <begin position="14"/>
        <end position="144"/>
    </location>
</feature>
<evidence type="ECO:0000256" key="1">
    <source>
        <dbReference type="ARBA" id="ARBA00004141"/>
    </source>
</evidence>
<evidence type="ECO:0000256" key="3">
    <source>
        <dbReference type="ARBA" id="ARBA00022989"/>
    </source>
</evidence>
<feature type="transmembrane region" description="Helical" evidence="5">
    <location>
        <begin position="251"/>
        <end position="271"/>
    </location>
</feature>
<feature type="transmembrane region" description="Helical" evidence="5">
    <location>
        <begin position="219"/>
        <end position="239"/>
    </location>
</feature>
<dbReference type="KEGG" id="amaq:GO499_02140"/>
<dbReference type="AlphaFoldDB" id="A0A6P1SUF5"/>
<feature type="transmembrane region" description="Helical" evidence="5">
    <location>
        <begin position="12"/>
        <end position="33"/>
    </location>
</feature>
<keyword evidence="3 5" id="KW-1133">Transmembrane helix</keyword>
<gene>
    <name evidence="7" type="ORF">GO499_02140</name>
</gene>
<sequence>MSIQHQMNLRSWTLLVILSLLWGGSFFFIGVAVGHLPALTIVFLRVAMAAVFLWAVVLVMRLTVPWRREVWQAFLGMCVLNNVLPFCLIVYGQSQIASGVASILNATTPLFGVVIAHVLTPDEKLTPARFGGVIAGFLGVSVMMGGNLLAGGQGIWGVVAVLGAAFCYGLSGVFGRRFARLGVNPVVTATGQVSCSTAVLLPLMLVVDRPWQLHMPGGDVILALVGLAILSTGLAYIIFYKVLAVAGATNLLLVTFLIPVSAILLGVAFLGEVLEPRHLLGMAFIGAGLAAIDGRVLTRLRRPVGAE</sequence>
<dbReference type="GO" id="GO:0016020">
    <property type="term" value="C:membrane"/>
    <property type="evidence" value="ECO:0007669"/>
    <property type="project" value="UniProtKB-SubCell"/>
</dbReference>
<dbReference type="SUPFAM" id="SSF103481">
    <property type="entry name" value="Multidrug resistance efflux transporter EmrE"/>
    <property type="match status" value="2"/>
</dbReference>
<evidence type="ECO:0000259" key="6">
    <source>
        <dbReference type="Pfam" id="PF00892"/>
    </source>
</evidence>
<dbReference type="PANTHER" id="PTHR32322:SF9">
    <property type="entry name" value="AMINO-ACID METABOLITE EFFLUX PUMP-RELATED"/>
    <property type="match status" value="1"/>
</dbReference>
<evidence type="ECO:0000313" key="7">
    <source>
        <dbReference type="EMBL" id="QHQ34068.1"/>
    </source>
</evidence>
<feature type="domain" description="EamA" evidence="6">
    <location>
        <begin position="156"/>
        <end position="291"/>
    </location>
</feature>
<dbReference type="PANTHER" id="PTHR32322">
    <property type="entry name" value="INNER MEMBRANE TRANSPORTER"/>
    <property type="match status" value="1"/>
</dbReference>
<comment type="subcellular location">
    <subcellularLocation>
        <location evidence="1">Membrane</location>
        <topology evidence="1">Multi-pass membrane protein</topology>
    </subcellularLocation>
</comment>
<reference evidence="7 8" key="1">
    <citation type="submission" date="2019-12" db="EMBL/GenBank/DDBJ databases">
        <title>Complete genome sequence of Algicella marina strain 9Alg 56(T) isolated from the red alga Tichocarpus crinitus.</title>
        <authorList>
            <person name="Kim S.-G."/>
            <person name="Nedashkovskaya O.I."/>
        </authorList>
    </citation>
    <scope>NUCLEOTIDE SEQUENCE [LARGE SCALE GENOMIC DNA]</scope>
    <source>
        <strain evidence="7 8">9Alg 56</strain>
    </source>
</reference>
<feature type="transmembrane region" description="Helical" evidence="5">
    <location>
        <begin position="186"/>
        <end position="207"/>
    </location>
</feature>
<keyword evidence="4 5" id="KW-0472">Membrane</keyword>
<dbReference type="InterPro" id="IPR000620">
    <property type="entry name" value="EamA_dom"/>
</dbReference>
<dbReference type="InterPro" id="IPR050638">
    <property type="entry name" value="AA-Vitamin_Transporters"/>
</dbReference>
<keyword evidence="2 5" id="KW-0812">Transmembrane</keyword>
<protein>
    <submittedName>
        <fullName evidence="7">EamA family transporter</fullName>
    </submittedName>
</protein>
<dbReference type="Proteomes" id="UP000464495">
    <property type="component" value="Chromosome"/>
</dbReference>
<feature type="transmembrane region" description="Helical" evidence="5">
    <location>
        <begin position="39"/>
        <end position="59"/>
    </location>
</feature>